<evidence type="ECO:0000313" key="2">
    <source>
        <dbReference type="EMBL" id="DAE19977.1"/>
    </source>
</evidence>
<evidence type="ECO:0000256" key="1">
    <source>
        <dbReference type="SAM" id="MobiDB-lite"/>
    </source>
</evidence>
<protein>
    <submittedName>
        <fullName evidence="2">Uncharacterized protein</fullName>
    </submittedName>
</protein>
<sequence>MGVKERTYNPNASYAERVLNTLTDKLGITSPPTYIDGYGTVRNTEDARREGEKANM</sequence>
<proteinExistence type="predicted"/>
<reference evidence="2" key="1">
    <citation type="journal article" date="2021" name="Proc. Natl. Acad. Sci. U.S.A.">
        <title>A Catalog of Tens of Thousands of Viruses from Human Metagenomes Reveals Hidden Associations with Chronic Diseases.</title>
        <authorList>
            <person name="Tisza M.J."/>
            <person name="Buck C.B."/>
        </authorList>
    </citation>
    <scope>NUCLEOTIDE SEQUENCE</scope>
    <source>
        <strain evidence="2">CtYsL76</strain>
    </source>
</reference>
<accession>A0A8S5QME2</accession>
<dbReference type="EMBL" id="BK015689">
    <property type="protein sequence ID" value="DAE19977.1"/>
    <property type="molecule type" value="Genomic_DNA"/>
</dbReference>
<name>A0A8S5QME2_9CAUD</name>
<feature type="compositionally biased region" description="Basic and acidic residues" evidence="1">
    <location>
        <begin position="43"/>
        <end position="56"/>
    </location>
</feature>
<organism evidence="2">
    <name type="scientific">CrAss-like virus sp. ctYsL76</name>
    <dbReference type="NCBI Taxonomy" id="2826826"/>
    <lineage>
        <taxon>Viruses</taxon>
        <taxon>Duplodnaviria</taxon>
        <taxon>Heunggongvirae</taxon>
        <taxon>Uroviricota</taxon>
        <taxon>Caudoviricetes</taxon>
        <taxon>Crassvirales</taxon>
    </lineage>
</organism>
<feature type="region of interest" description="Disordered" evidence="1">
    <location>
        <begin position="31"/>
        <end position="56"/>
    </location>
</feature>